<dbReference type="InterPro" id="IPR002716">
    <property type="entry name" value="PIN_dom"/>
</dbReference>
<proteinExistence type="predicted"/>
<evidence type="ECO:0000313" key="3">
    <source>
        <dbReference type="Proteomes" id="UP000005317"/>
    </source>
</evidence>
<dbReference type="OrthoDB" id="32974at2"/>
<dbReference type="RefSeq" id="WP_002710441.1">
    <property type="nucleotide sequence ID" value="NZ_JH651384.1"/>
</dbReference>
<dbReference type="EMBL" id="JH651384">
    <property type="protein sequence ID" value="EIJ36572.1"/>
    <property type="molecule type" value="Genomic_DNA"/>
</dbReference>
<sequence length="134" mass="15003">MAYTHLTSDNVLVRFLVQDDEKQAHISTQLLIDAEARKQPLFVSNVVVLELMWVLRSVYEVPRDAILDSLSELLSMVALEFQDSLSIRDFVSIAQNNTYDLADLLISQVARGKGCDTTLTFGKKAAKAPNFTKL</sequence>
<dbReference type="CDD" id="cd18683">
    <property type="entry name" value="PIN_VapC-like"/>
    <property type="match status" value="1"/>
</dbReference>
<feature type="domain" description="PIN" evidence="1">
    <location>
        <begin position="10"/>
        <end position="128"/>
    </location>
</feature>
<dbReference type="Gene3D" id="3.40.50.1010">
    <property type="entry name" value="5'-nuclease"/>
    <property type="match status" value="1"/>
</dbReference>
<reference evidence="3" key="1">
    <citation type="journal article" date="2011" name="Stand. Genomic Sci.">
        <title>Genome sequence of the filamentous, gliding Thiothrix nivea neotype strain (JP2(T)).</title>
        <authorList>
            <person name="Lapidus A."/>
            <person name="Nolan M."/>
            <person name="Lucas S."/>
            <person name="Glavina Del Rio T."/>
            <person name="Tice H."/>
            <person name="Cheng J.F."/>
            <person name="Tapia R."/>
            <person name="Han C."/>
            <person name="Goodwin L."/>
            <person name="Pitluck S."/>
            <person name="Liolios K."/>
            <person name="Pagani I."/>
            <person name="Ivanova N."/>
            <person name="Huntemann M."/>
            <person name="Mavromatis K."/>
            <person name="Mikhailova N."/>
            <person name="Pati A."/>
            <person name="Chen A."/>
            <person name="Palaniappan K."/>
            <person name="Land M."/>
            <person name="Brambilla E.M."/>
            <person name="Rohde M."/>
            <person name="Abt B."/>
            <person name="Verbarg S."/>
            <person name="Goker M."/>
            <person name="Bristow J."/>
            <person name="Eisen J.A."/>
            <person name="Markowitz V."/>
            <person name="Hugenholtz P."/>
            <person name="Kyrpides N.C."/>
            <person name="Klenk H.P."/>
            <person name="Woyke T."/>
        </authorList>
    </citation>
    <scope>NUCLEOTIDE SEQUENCE [LARGE SCALE GENOMIC DNA]</scope>
    <source>
        <strain evidence="3">ATCC 35100 / DSM 5205 / JP2</strain>
    </source>
</reference>
<name>A0A656HK17_THINJ</name>
<gene>
    <name evidence="2" type="ORF">Thini_4080</name>
</gene>
<dbReference type="SUPFAM" id="SSF88723">
    <property type="entry name" value="PIN domain-like"/>
    <property type="match status" value="1"/>
</dbReference>
<dbReference type="InterPro" id="IPR029060">
    <property type="entry name" value="PIN-like_dom_sf"/>
</dbReference>
<protein>
    <submittedName>
        <fullName evidence="2">PilT protein domain-containing protein</fullName>
    </submittedName>
</protein>
<keyword evidence="3" id="KW-1185">Reference proteome</keyword>
<dbReference type="Pfam" id="PF01850">
    <property type="entry name" value="PIN"/>
    <property type="match status" value="1"/>
</dbReference>
<dbReference type="AlphaFoldDB" id="A0A656HK17"/>
<evidence type="ECO:0000259" key="1">
    <source>
        <dbReference type="Pfam" id="PF01850"/>
    </source>
</evidence>
<dbReference type="Proteomes" id="UP000005317">
    <property type="component" value="Unassembled WGS sequence"/>
</dbReference>
<accession>A0A656HK17</accession>
<evidence type="ECO:0000313" key="2">
    <source>
        <dbReference type="EMBL" id="EIJ36572.1"/>
    </source>
</evidence>
<organism evidence="2 3">
    <name type="scientific">Thiothrix nivea (strain ATCC 35100 / DSM 5205 / JP2)</name>
    <dbReference type="NCBI Taxonomy" id="870187"/>
    <lineage>
        <taxon>Bacteria</taxon>
        <taxon>Pseudomonadati</taxon>
        <taxon>Pseudomonadota</taxon>
        <taxon>Gammaproteobacteria</taxon>
        <taxon>Thiotrichales</taxon>
        <taxon>Thiotrichaceae</taxon>
        <taxon>Thiothrix</taxon>
    </lineage>
</organism>